<dbReference type="Proteomes" id="UP000050741">
    <property type="component" value="Unassembled WGS sequence"/>
</dbReference>
<organism evidence="2 3">
    <name type="scientific">Globodera pallida</name>
    <name type="common">Potato cyst nematode worm</name>
    <name type="synonym">Heterodera pallida</name>
    <dbReference type="NCBI Taxonomy" id="36090"/>
    <lineage>
        <taxon>Eukaryota</taxon>
        <taxon>Metazoa</taxon>
        <taxon>Ecdysozoa</taxon>
        <taxon>Nematoda</taxon>
        <taxon>Chromadorea</taxon>
        <taxon>Rhabditida</taxon>
        <taxon>Tylenchina</taxon>
        <taxon>Tylenchomorpha</taxon>
        <taxon>Tylenchoidea</taxon>
        <taxon>Heteroderidae</taxon>
        <taxon>Heteroderinae</taxon>
        <taxon>Globodera</taxon>
    </lineage>
</organism>
<evidence type="ECO:0000313" key="2">
    <source>
        <dbReference type="Proteomes" id="UP000050741"/>
    </source>
</evidence>
<keyword evidence="1" id="KW-0732">Signal</keyword>
<reference evidence="3" key="3">
    <citation type="submission" date="2016-06" db="UniProtKB">
        <authorList>
            <consortium name="WormBaseParasite"/>
        </authorList>
    </citation>
    <scope>IDENTIFICATION</scope>
</reference>
<accession>A0A183CF13</accession>
<protein>
    <submittedName>
        <fullName evidence="3">Lipoprotein</fullName>
    </submittedName>
</protein>
<dbReference type="AlphaFoldDB" id="A0A183CF13"/>
<feature type="signal peptide" evidence="1">
    <location>
        <begin position="1"/>
        <end position="17"/>
    </location>
</feature>
<keyword evidence="2" id="KW-1185">Reference proteome</keyword>
<evidence type="ECO:0000256" key="1">
    <source>
        <dbReference type="SAM" id="SignalP"/>
    </source>
</evidence>
<feature type="chain" id="PRO_5008147525" evidence="1">
    <location>
        <begin position="18"/>
        <end position="458"/>
    </location>
</feature>
<sequence>MILTVTLFVALAFSSNCDPSEEGDGTFKFVGTVLPRGNYRIFVRTLPSKEMEAIMQSYDNQIVESKKAWNAHKLISDLKWSRFNDENAYGVLGDGTITDGTKFEIQLDWKKAHDPYLERESDPIFVQIYAVKESKKTSLVERILFNLSSEVEYEFIYGTPRDQIGVQKFLLGHIPNGTANMEKYVSFQSRFFINRMYQVVDTDGNFAIEFAKDGTPLQEFYLSFYKASKMQNKNPKVEAKVFTIEDPSTGSIENLPKIDGREVKEIEVKLFTTYPMTGGGSSSSDRIPLETSNGRYFNFELSESDIQIFDIDANADTKSIDSKKATTLYQKLLPKNEIKTAMKIGPIYLMVKPLNFAPPEKIELFTQKFPYPTLTQMVDNGEDMSRYRYKFGKYEAKNDEFALGGEKEKMVSLYQAYLERTNIKLQKESSPIYKIPDEIDVYKLSLQMVHMKKPLKKN</sequence>
<reference evidence="2" key="2">
    <citation type="submission" date="2014-05" db="EMBL/GenBank/DDBJ databases">
        <title>The genome and life-stage specific transcriptomes of Globodera pallida elucidate key aspects of plant parasitism by a cyst nematode.</title>
        <authorList>
            <person name="Cotton J.A."/>
            <person name="Lilley C.J."/>
            <person name="Jones L.M."/>
            <person name="Kikuchi T."/>
            <person name="Reid A.J."/>
            <person name="Thorpe P."/>
            <person name="Tsai I.J."/>
            <person name="Beasley H."/>
            <person name="Blok V."/>
            <person name="Cock P.J.A."/>
            <person name="Van den Akker S.E."/>
            <person name="Holroyd N."/>
            <person name="Hunt M."/>
            <person name="Mantelin S."/>
            <person name="Naghra H."/>
            <person name="Pain A."/>
            <person name="Palomares-Rius J.E."/>
            <person name="Zarowiecki M."/>
            <person name="Berriman M."/>
            <person name="Jones J.T."/>
            <person name="Urwin P.E."/>
        </authorList>
    </citation>
    <scope>NUCLEOTIDE SEQUENCE [LARGE SCALE GENOMIC DNA]</scope>
    <source>
        <strain evidence="2">Lindley</strain>
    </source>
</reference>
<dbReference type="WBParaSite" id="GPLIN_001146800">
    <property type="protein sequence ID" value="GPLIN_001146800"/>
    <property type="gene ID" value="GPLIN_001146800"/>
</dbReference>
<proteinExistence type="predicted"/>
<reference evidence="2" key="1">
    <citation type="submission" date="2013-12" db="EMBL/GenBank/DDBJ databases">
        <authorList>
            <person name="Aslett M."/>
        </authorList>
    </citation>
    <scope>NUCLEOTIDE SEQUENCE [LARGE SCALE GENOMIC DNA]</scope>
    <source>
        <strain evidence="2">Lindley</strain>
    </source>
</reference>
<name>A0A183CF13_GLOPA</name>
<evidence type="ECO:0000313" key="3">
    <source>
        <dbReference type="WBParaSite" id="GPLIN_001146800"/>
    </source>
</evidence>